<evidence type="ECO:0000256" key="3">
    <source>
        <dbReference type="ARBA" id="ARBA00022723"/>
    </source>
</evidence>
<dbReference type="FunFam" id="1.10.420.10:FF:000004">
    <property type="entry name" value="Catalase-peroxidase"/>
    <property type="match status" value="1"/>
</dbReference>
<dbReference type="Pfam" id="PF00141">
    <property type="entry name" value="peroxidase"/>
    <property type="match status" value="2"/>
</dbReference>
<dbReference type="PROSITE" id="PS50873">
    <property type="entry name" value="PEROXIDASE_4"/>
    <property type="match status" value="1"/>
</dbReference>
<dbReference type="EMBL" id="CP064795">
    <property type="protein sequence ID" value="QPG04740.1"/>
    <property type="molecule type" value="Genomic_DNA"/>
</dbReference>
<keyword evidence="3 10" id="KW-0479">Metal-binding</keyword>
<dbReference type="SUPFAM" id="SSF48113">
    <property type="entry name" value="Heme-dependent peroxidases"/>
    <property type="match status" value="2"/>
</dbReference>
<feature type="domain" description="Plant heme peroxidase family profile" evidence="13">
    <location>
        <begin position="134"/>
        <end position="428"/>
    </location>
</feature>
<keyword evidence="2 10" id="KW-0349">Heme</keyword>
<dbReference type="PROSITE" id="PS00436">
    <property type="entry name" value="PEROXIDASE_2"/>
    <property type="match status" value="1"/>
</dbReference>
<dbReference type="GO" id="GO:0005829">
    <property type="term" value="C:cytosol"/>
    <property type="evidence" value="ECO:0007669"/>
    <property type="project" value="TreeGrafter"/>
</dbReference>
<dbReference type="InterPro" id="IPR019794">
    <property type="entry name" value="Peroxidases_AS"/>
</dbReference>
<feature type="region of interest" description="Disordered" evidence="12">
    <location>
        <begin position="1"/>
        <end position="27"/>
    </location>
</feature>
<evidence type="ECO:0000256" key="1">
    <source>
        <dbReference type="ARBA" id="ARBA00022559"/>
    </source>
</evidence>
<dbReference type="KEGG" id="smaa:IT774_11080"/>
<evidence type="ECO:0000259" key="13">
    <source>
        <dbReference type="PROSITE" id="PS50873"/>
    </source>
</evidence>
<dbReference type="NCBIfam" id="NF011635">
    <property type="entry name" value="PRK15061.1"/>
    <property type="match status" value="1"/>
</dbReference>
<evidence type="ECO:0000256" key="6">
    <source>
        <dbReference type="ARBA" id="ARBA00023324"/>
    </source>
</evidence>
<dbReference type="PRINTS" id="PR00460">
    <property type="entry name" value="BPEROXIDASE"/>
</dbReference>
<comment type="similarity">
    <text evidence="9 10 11">Belongs to the peroxidase family. Peroxidase/catalase subfamily.</text>
</comment>
<evidence type="ECO:0000256" key="12">
    <source>
        <dbReference type="SAM" id="MobiDB-lite"/>
    </source>
</evidence>
<dbReference type="GO" id="GO:0046872">
    <property type="term" value="F:metal ion binding"/>
    <property type="evidence" value="ECO:0007669"/>
    <property type="project" value="UniProtKB-KW"/>
</dbReference>
<dbReference type="CDD" id="cd08200">
    <property type="entry name" value="catalase_peroxidase_2"/>
    <property type="match status" value="1"/>
</dbReference>
<accession>A0A7S9DVR0</accession>
<keyword evidence="5 10" id="KW-0408">Iron</keyword>
<dbReference type="NCBIfam" id="TIGR00198">
    <property type="entry name" value="cat_per_HPI"/>
    <property type="match status" value="1"/>
</dbReference>
<dbReference type="CDD" id="cd00649">
    <property type="entry name" value="catalase_peroxidase_1"/>
    <property type="match status" value="1"/>
</dbReference>
<comment type="catalytic activity">
    <reaction evidence="7 10 11">
        <text>2 H2O2 = O2 + 2 H2O</text>
        <dbReference type="Rhea" id="RHEA:20309"/>
        <dbReference type="ChEBI" id="CHEBI:15377"/>
        <dbReference type="ChEBI" id="CHEBI:15379"/>
        <dbReference type="ChEBI" id="CHEBI:16240"/>
        <dbReference type="EC" id="1.11.1.21"/>
    </reaction>
</comment>
<feature type="binding site" description="axial binding residue" evidence="10">
    <location>
        <position position="264"/>
    </location>
    <ligand>
        <name>heme b</name>
        <dbReference type="ChEBI" id="CHEBI:60344"/>
    </ligand>
    <ligandPart>
        <name>Fe</name>
        <dbReference type="ChEBI" id="CHEBI:18248"/>
    </ligandPart>
</feature>
<dbReference type="GO" id="GO:0070301">
    <property type="term" value="P:cellular response to hydrogen peroxide"/>
    <property type="evidence" value="ECO:0007669"/>
    <property type="project" value="TreeGrafter"/>
</dbReference>
<feature type="compositionally biased region" description="Polar residues" evidence="12">
    <location>
        <begin position="16"/>
        <end position="27"/>
    </location>
</feature>
<dbReference type="FunFam" id="1.10.520.10:FF:000002">
    <property type="entry name" value="Catalase-peroxidase"/>
    <property type="match status" value="1"/>
</dbReference>
<protein>
    <recommendedName>
        <fullName evidence="10 11">Catalase-peroxidase</fullName>
        <shortName evidence="10">CP</shortName>
        <ecNumber evidence="10 11">1.11.1.21</ecNumber>
    </recommendedName>
    <alternativeName>
        <fullName evidence="10">Peroxidase/catalase</fullName>
    </alternativeName>
</protein>
<evidence type="ECO:0000256" key="7">
    <source>
        <dbReference type="ARBA" id="ARBA00049145"/>
    </source>
</evidence>
<dbReference type="HAMAP" id="MF_01961">
    <property type="entry name" value="Catal_peroxid"/>
    <property type="match status" value="1"/>
</dbReference>
<proteinExistence type="inferred from homology"/>
<evidence type="ECO:0000256" key="2">
    <source>
        <dbReference type="ARBA" id="ARBA00022617"/>
    </source>
</evidence>
<dbReference type="Gene3D" id="1.10.520.10">
    <property type="match status" value="2"/>
</dbReference>
<dbReference type="InterPro" id="IPR000763">
    <property type="entry name" value="Catalase_peroxidase"/>
</dbReference>
<keyword evidence="15" id="KW-1185">Reference proteome</keyword>
<evidence type="ECO:0000256" key="11">
    <source>
        <dbReference type="RuleBase" id="RU003451"/>
    </source>
</evidence>
<dbReference type="GO" id="GO:0020037">
    <property type="term" value="F:heme binding"/>
    <property type="evidence" value="ECO:0007669"/>
    <property type="project" value="InterPro"/>
</dbReference>
<sequence>MTASHPGAGKCPVIHGSNTRQNGPGTQNDYWFPDQLNLRILHQHDTKPNPHDADFNYKEAFEKLDLDALKADLHGLMTDSQSWWPADYGHYGPFMIRMAWHSAGTYRGADGRGGACNGNQRFAPLSSWPDNINLDKARRLLWPIKKKYGNAISWADLYVLTGNVALESMGLQTVGFGGGREDIWTPEEDVYWGSENQWEGNQRYSGDRDLEQPLAATQMGLIYVNPEGPDGNPDPVASAKDVRETFDRMGMNDYETVALCAGGHTFGKGHGAGDPSHVGPAPEEAPLEQMGFGWKNNYGSGKGRDTISNGIEGAWTPTPTQWDGKYFDVLLGYDWELAKSPAGAYIWHAKGLDEKDHAPDVEDDAERVKIMMTTADIGFKVDPEYRKISEHFRDNPEEFAKAFADTWYKLMHRDMGPKSRYLGKEVAEEDFIWQDPLPEADYELVSDDDIAGLKSSILDAGISVSDLVFTAWASAANYRGSDFRGGANGARIRLEPQKNWEANEPGRTGAVLILLQEIVDNFNQSQSGNVRVSLADIIVLAGNAGIEKAARDGGYDFTVPFSPGRTDATQEQTDIENFELLEPEADGFRNYIKTRFTYTAEELLIDKAQQLGLTAPQMTVLLGGLRVINTNYQQSDLGVLTTRPGVLSNDYFVNLTDMSLKWGIMSDDSDHYEARDRETGELKWRTSRVDMAMGSNGQLRALAELYAQDDAKQKFARDFVSAWVKVMDNDRFDLQ</sequence>
<evidence type="ECO:0000256" key="8">
    <source>
        <dbReference type="ARBA" id="ARBA00051651"/>
    </source>
</evidence>
<name>A0A7S9DVR0_9ALTE</name>
<comment type="catalytic activity">
    <reaction evidence="8 10 11">
        <text>H2O2 + AH2 = A + 2 H2O</text>
        <dbReference type="Rhea" id="RHEA:30275"/>
        <dbReference type="ChEBI" id="CHEBI:13193"/>
        <dbReference type="ChEBI" id="CHEBI:15377"/>
        <dbReference type="ChEBI" id="CHEBI:16240"/>
        <dbReference type="ChEBI" id="CHEBI:17499"/>
        <dbReference type="EC" id="1.11.1.21"/>
    </reaction>
</comment>
<feature type="site" description="Transition state stabilizer" evidence="10">
    <location>
        <position position="97"/>
    </location>
</feature>
<evidence type="ECO:0000256" key="9">
    <source>
        <dbReference type="ARBA" id="ARBA00060838"/>
    </source>
</evidence>
<feature type="active site" description="Proton acceptor" evidence="10">
    <location>
        <position position="101"/>
    </location>
</feature>
<dbReference type="Gene3D" id="1.10.420.10">
    <property type="entry name" value="Peroxidase, domain 2"/>
    <property type="match status" value="2"/>
</dbReference>
<evidence type="ECO:0000313" key="15">
    <source>
        <dbReference type="Proteomes" id="UP000595095"/>
    </source>
</evidence>
<organism evidence="14 15">
    <name type="scientific">Salinimonas marina</name>
    <dbReference type="NCBI Taxonomy" id="2785918"/>
    <lineage>
        <taxon>Bacteria</taxon>
        <taxon>Pseudomonadati</taxon>
        <taxon>Pseudomonadota</taxon>
        <taxon>Gammaproteobacteria</taxon>
        <taxon>Alteromonadales</taxon>
        <taxon>Alteromonadaceae</taxon>
        <taxon>Alteromonas/Salinimonas group</taxon>
        <taxon>Salinimonas</taxon>
    </lineage>
</organism>
<comment type="PTM">
    <text evidence="10">Formation of the three residue Trp-Tyr-Met cross-link is important for the catalase, but not the peroxidase activity of the enzyme.</text>
</comment>
<keyword evidence="6 10" id="KW-0376">Hydrogen peroxide</keyword>
<reference evidence="14 15" key="1">
    <citation type="submission" date="2020-11" db="EMBL/GenBank/DDBJ databases">
        <title>Complete genome sequence for Salinimonas sp. strain G2-b.</title>
        <authorList>
            <person name="Park S.-J."/>
        </authorList>
    </citation>
    <scope>NUCLEOTIDE SEQUENCE [LARGE SCALE GENOMIC DNA]</scope>
    <source>
        <strain evidence="14 15">G2-b</strain>
    </source>
</reference>
<comment type="subunit">
    <text evidence="10">Homodimer or homotetramer.</text>
</comment>
<feature type="cross-link" description="Tryptophyl-tyrosyl-methioninium (Tyr-Met) (with Trp-100)" evidence="10">
    <location>
        <begin position="223"/>
        <end position="249"/>
    </location>
</feature>
<dbReference type="InterPro" id="IPR010255">
    <property type="entry name" value="Haem_peroxidase_sf"/>
</dbReference>
<comment type="cofactor">
    <cofactor evidence="10">
        <name>heme b</name>
        <dbReference type="ChEBI" id="CHEBI:60344"/>
    </cofactor>
    <text evidence="10">Binds 1 heme b (iron(II)-protoporphyrin IX) group per dimer.</text>
</comment>
<dbReference type="EC" id="1.11.1.21" evidence="10 11"/>
<dbReference type="PRINTS" id="PR00458">
    <property type="entry name" value="PEROXIDASE"/>
</dbReference>
<gene>
    <name evidence="10 14" type="primary">katG</name>
    <name evidence="14" type="ORF">IT774_11080</name>
</gene>
<dbReference type="GO" id="GO:0004096">
    <property type="term" value="F:catalase activity"/>
    <property type="evidence" value="ECO:0007669"/>
    <property type="project" value="UniProtKB-UniRule"/>
</dbReference>
<dbReference type="Proteomes" id="UP000595095">
    <property type="component" value="Chromosome"/>
</dbReference>
<keyword evidence="4 10" id="KW-0560">Oxidoreductase</keyword>
<evidence type="ECO:0000256" key="5">
    <source>
        <dbReference type="ARBA" id="ARBA00023004"/>
    </source>
</evidence>
<evidence type="ECO:0000256" key="4">
    <source>
        <dbReference type="ARBA" id="ARBA00023002"/>
    </source>
</evidence>
<dbReference type="AlphaFoldDB" id="A0A7S9DVR0"/>
<keyword evidence="1 10" id="KW-0575">Peroxidase</keyword>
<evidence type="ECO:0000256" key="10">
    <source>
        <dbReference type="HAMAP-Rule" id="MF_01961"/>
    </source>
</evidence>
<comment type="function">
    <text evidence="10">Bifunctional enzyme with both catalase and broad-spectrum peroxidase activity.</text>
</comment>
<dbReference type="InterPro" id="IPR002016">
    <property type="entry name" value="Haem_peroxidase"/>
</dbReference>
<comment type="caution">
    <text evidence="10">Lacks conserved residue(s) required for the propagation of feature annotation.</text>
</comment>
<dbReference type="RefSeq" id="WP_195809832.1">
    <property type="nucleotide sequence ID" value="NZ_CP064795.1"/>
</dbReference>
<evidence type="ECO:0000313" key="14">
    <source>
        <dbReference type="EMBL" id="QPG04740.1"/>
    </source>
</evidence>
<dbReference type="PANTHER" id="PTHR30555">
    <property type="entry name" value="HYDROPEROXIDASE I, BIFUNCTIONAL CATALASE-PEROXIDASE"/>
    <property type="match status" value="1"/>
</dbReference>
<dbReference type="GO" id="GO:0042744">
    <property type="term" value="P:hydrogen peroxide catabolic process"/>
    <property type="evidence" value="ECO:0007669"/>
    <property type="project" value="UniProtKB-KW"/>
</dbReference>
<dbReference type="PANTHER" id="PTHR30555:SF6">
    <property type="entry name" value="CATALASE-PEROXIDASE"/>
    <property type="match status" value="1"/>
</dbReference>